<evidence type="ECO:0000259" key="2">
    <source>
        <dbReference type="Pfam" id="PF18456"/>
    </source>
</evidence>
<dbReference type="InterPro" id="IPR001279">
    <property type="entry name" value="Metallo-B-lactamas"/>
</dbReference>
<keyword evidence="3" id="KW-0378">Hydrolase</keyword>
<organism evidence="3 4">
    <name type="scientific">Sphingomonas pokkalii</name>
    <dbReference type="NCBI Taxonomy" id="2175090"/>
    <lineage>
        <taxon>Bacteria</taxon>
        <taxon>Pseudomonadati</taxon>
        <taxon>Pseudomonadota</taxon>
        <taxon>Alphaproteobacteria</taxon>
        <taxon>Sphingomonadales</taxon>
        <taxon>Sphingomonadaceae</taxon>
        <taxon>Sphingomonas</taxon>
    </lineage>
</organism>
<dbReference type="InterPro" id="IPR036866">
    <property type="entry name" value="RibonucZ/Hydroxyglut_hydro"/>
</dbReference>
<evidence type="ECO:0000259" key="1">
    <source>
        <dbReference type="Pfam" id="PF12706"/>
    </source>
</evidence>
<feature type="domain" description="Metallo-beta-lactamase" evidence="1">
    <location>
        <begin position="272"/>
        <end position="428"/>
    </location>
</feature>
<sequence length="533" mass="59020">MAGEGWYLRPDVEVEPLVGRWSAWVNLIPPATAAFTMVERQLRAMESFARSPALHAASVRNPLLRSGPFIDLPPDRAPEIAALVEAARNRAAPQIAFVHAVRTLGALLRERATGGALDALHEEVPAVLRGLVELYYDRHHRPDFRFYEALLYDTPLYDTGLQRLTLRRSAGDRSRSFVFSTPRLPDPAVVELALPFASPALDLLFAARATPVALPALQEALGPALEADQQALFETLFTPEAPPPRARYDGTAPRIRYFGHACLLIETRQTSLLVDPLLGYDQPGGPDRFTYADLPEWIDTVLITHAHHDHVVLETLLQLRHRIGRIVVPRNVAGALQDPSLVLLLRALGFRDVVGLDAMDTLPLGADEELTALPFVGEHHDLLVGSKLTYHLRFGRSTVLVAADSCNMAPDLYRHVRARLGPIDTLFLGMECEGAPLSWVYGTLLDQQTTRENDQARRGRGSNAAEGLDLVRCFDPARAFVYAMGAEPWLNHILDLDYQAGDLAIRESDAFVAACRAQGRVAERLFLKREIHV</sequence>
<dbReference type="GO" id="GO:0016787">
    <property type="term" value="F:hydrolase activity"/>
    <property type="evidence" value="ECO:0007669"/>
    <property type="project" value="UniProtKB-KW"/>
</dbReference>
<dbReference type="OrthoDB" id="9773738at2"/>
<proteinExistence type="predicted"/>
<dbReference type="PANTHER" id="PTHR43546">
    <property type="entry name" value="UPF0173 METAL-DEPENDENT HYDROLASE MJ1163-RELATED"/>
    <property type="match status" value="1"/>
</dbReference>
<dbReference type="AlphaFoldDB" id="A0A2U0SAS5"/>
<dbReference type="EMBL" id="QENQ01000001">
    <property type="protein sequence ID" value="PVX28385.1"/>
    <property type="molecule type" value="Genomic_DNA"/>
</dbReference>
<keyword evidence="4" id="KW-1185">Reference proteome</keyword>
<gene>
    <name evidence="3" type="ORF">DD559_02715</name>
</gene>
<dbReference type="RefSeq" id="WP_116467835.1">
    <property type="nucleotide sequence ID" value="NZ_QENQ01000001.1"/>
</dbReference>
<dbReference type="SUPFAM" id="SSF56281">
    <property type="entry name" value="Metallo-hydrolase/oxidoreductase"/>
    <property type="match status" value="1"/>
</dbReference>
<comment type="caution">
    <text evidence="3">The sequence shown here is derived from an EMBL/GenBank/DDBJ whole genome shotgun (WGS) entry which is preliminary data.</text>
</comment>
<dbReference type="Pfam" id="PF12706">
    <property type="entry name" value="Lactamase_B_2"/>
    <property type="match status" value="1"/>
</dbReference>
<reference evidence="3 4" key="1">
    <citation type="submission" date="2018-05" db="EMBL/GenBank/DDBJ databases">
        <title>Description of Sphingomonas pokkalii sp nov, isolated from the rhizosphere of saline tolerant pokkali rice and its draft genome analysis.</title>
        <authorList>
            <person name="Menon R."/>
            <person name="Kumari S."/>
            <person name="Rameshkumar N."/>
        </authorList>
    </citation>
    <scope>NUCLEOTIDE SEQUENCE [LARGE SCALE GENOMIC DNA]</scope>
    <source>
        <strain evidence="3 4">L3B27</strain>
    </source>
</reference>
<name>A0A2U0SAS5_9SPHN</name>
<dbReference type="PANTHER" id="PTHR43546:SF3">
    <property type="entry name" value="UPF0173 METAL-DEPENDENT HYDROLASE MJ1163"/>
    <property type="match status" value="1"/>
</dbReference>
<dbReference type="Proteomes" id="UP000245890">
    <property type="component" value="Unassembled WGS sequence"/>
</dbReference>
<protein>
    <submittedName>
        <fullName evidence="3">MBL fold metallo-hydrolase</fullName>
    </submittedName>
</protein>
<dbReference type="InterPro" id="IPR041141">
    <property type="entry name" value="CmlA_N"/>
</dbReference>
<evidence type="ECO:0000313" key="3">
    <source>
        <dbReference type="EMBL" id="PVX28385.1"/>
    </source>
</evidence>
<evidence type="ECO:0000313" key="4">
    <source>
        <dbReference type="Proteomes" id="UP000245890"/>
    </source>
</evidence>
<accession>A0A2U0SAS5</accession>
<feature type="domain" description="Diiron non-heme beta-hydroxylase N-terminal" evidence="2">
    <location>
        <begin position="7"/>
        <end position="239"/>
    </location>
</feature>
<dbReference type="Pfam" id="PF18456">
    <property type="entry name" value="CmlA_N"/>
    <property type="match status" value="1"/>
</dbReference>
<dbReference type="InterPro" id="IPR050114">
    <property type="entry name" value="UPF0173_UPF0282_UlaG_hydrolase"/>
</dbReference>
<dbReference type="Gene3D" id="3.60.15.10">
    <property type="entry name" value="Ribonuclease Z/Hydroxyacylglutathione hydrolase-like"/>
    <property type="match status" value="1"/>
</dbReference>